<dbReference type="GO" id="GO:0033017">
    <property type="term" value="C:sarcoplasmic reticulum membrane"/>
    <property type="evidence" value="ECO:0007669"/>
    <property type="project" value="TreeGrafter"/>
</dbReference>
<feature type="domain" description="Ryanodine receptor junctional solenoid" evidence="1">
    <location>
        <begin position="43"/>
        <end position="412"/>
    </location>
</feature>
<comment type="caution">
    <text evidence="2">The sequence shown here is derived from an EMBL/GenBank/DDBJ whole genome shotgun (WGS) entry which is preliminary data.</text>
</comment>
<accession>A0A3M7R1S3</accession>
<dbReference type="GO" id="GO:0042383">
    <property type="term" value="C:sarcolemma"/>
    <property type="evidence" value="ECO:0007669"/>
    <property type="project" value="TreeGrafter"/>
</dbReference>
<evidence type="ECO:0000313" key="3">
    <source>
        <dbReference type="Proteomes" id="UP000276133"/>
    </source>
</evidence>
<reference evidence="2 3" key="1">
    <citation type="journal article" date="2018" name="Sci. Rep.">
        <title>Genomic signatures of local adaptation to the degree of environmental predictability in rotifers.</title>
        <authorList>
            <person name="Franch-Gras L."/>
            <person name="Hahn C."/>
            <person name="Garcia-Roger E.M."/>
            <person name="Carmona M.J."/>
            <person name="Serra M."/>
            <person name="Gomez A."/>
        </authorList>
    </citation>
    <scope>NUCLEOTIDE SEQUENCE [LARGE SCALE GENOMIC DNA]</scope>
    <source>
        <strain evidence="2">HYR1</strain>
    </source>
</reference>
<dbReference type="InterPro" id="IPR048581">
    <property type="entry name" value="RYDR_Jsol"/>
</dbReference>
<evidence type="ECO:0000313" key="2">
    <source>
        <dbReference type="EMBL" id="RNA17218.1"/>
    </source>
</evidence>
<protein>
    <submittedName>
        <fullName evidence="2">Ryanodine receptor-like isoform X13</fullName>
    </submittedName>
</protein>
<dbReference type="GO" id="GO:0005219">
    <property type="term" value="F:ryanodine-sensitive calcium-release channel activity"/>
    <property type="evidence" value="ECO:0007669"/>
    <property type="project" value="TreeGrafter"/>
</dbReference>
<dbReference type="GO" id="GO:0034704">
    <property type="term" value="C:calcium channel complex"/>
    <property type="evidence" value="ECO:0007669"/>
    <property type="project" value="TreeGrafter"/>
</dbReference>
<dbReference type="PANTHER" id="PTHR46399">
    <property type="entry name" value="B30.2/SPRY DOMAIN-CONTAINING PROTEIN"/>
    <property type="match status" value="1"/>
</dbReference>
<dbReference type="AlphaFoldDB" id="A0A3M7R1S3"/>
<keyword evidence="3" id="KW-1185">Reference proteome</keyword>
<proteinExistence type="predicted"/>
<organism evidence="2 3">
    <name type="scientific">Brachionus plicatilis</name>
    <name type="common">Marine rotifer</name>
    <name type="synonym">Brachionus muelleri</name>
    <dbReference type="NCBI Taxonomy" id="10195"/>
    <lineage>
        <taxon>Eukaryota</taxon>
        <taxon>Metazoa</taxon>
        <taxon>Spiralia</taxon>
        <taxon>Gnathifera</taxon>
        <taxon>Rotifera</taxon>
        <taxon>Eurotatoria</taxon>
        <taxon>Monogononta</taxon>
        <taxon>Pseudotrocha</taxon>
        <taxon>Ploima</taxon>
        <taxon>Brachionidae</taxon>
        <taxon>Brachionus</taxon>
    </lineage>
</organism>
<sequence>MQNDQNLKLNLYNQAIYIPERDRWISVLELNENEKYREFFHNLLMLYEAVCAQSNNYVAHQLCNQIDEKQLMYCIQNSYLNGHIRRRFYDLLIKLHLESFAVSRQMTKYEFVIPLNSKLFSNKLVDHKELMKNGKLPKHDDFVSVRPSIISESQIKNETQKLYLVPPSFNIEALKQFVLNSFPDSVKLCISHVRDPTGGSNSFLFVPLIKLLNQLLVMDVFSEDDLHLLMAYLDPKKFTSESVSIPEGLLSANLEDEIKYEICLFLHSLCDYVLRFRVEAVVSFSSNYVNEIQCDQKKRYNELKESSLPSALMAKKTKEFRCPAKDQMQSLVNFKSSSHHLDLSEDIKNKLTDFHLSLNQICQIKQRDEQKVSDNQVDSSGFVSKIVKVLFSSDYSAIAENQEQMEPTQENLIAICEEVSQDENSHKLVSNK</sequence>
<dbReference type="GO" id="GO:0030018">
    <property type="term" value="C:Z disc"/>
    <property type="evidence" value="ECO:0007669"/>
    <property type="project" value="TreeGrafter"/>
</dbReference>
<dbReference type="PANTHER" id="PTHR46399:SF8">
    <property type="entry name" value="B30.2_SPRY DOMAIN-CONTAINING PROTEIN"/>
    <property type="match status" value="1"/>
</dbReference>
<keyword evidence="2" id="KW-0675">Receptor</keyword>
<evidence type="ECO:0000259" key="1">
    <source>
        <dbReference type="Pfam" id="PF21119"/>
    </source>
</evidence>
<dbReference type="OrthoDB" id="300855at2759"/>
<gene>
    <name evidence="2" type="ORF">BpHYR1_046383</name>
</gene>
<dbReference type="InterPro" id="IPR015925">
    <property type="entry name" value="Ryanodine_IP3_receptor"/>
</dbReference>
<name>A0A3M7R1S3_BRAPC</name>
<dbReference type="Proteomes" id="UP000276133">
    <property type="component" value="Unassembled WGS sequence"/>
</dbReference>
<dbReference type="GO" id="GO:0014808">
    <property type="term" value="P:release of sequestered calcium ion into cytosol by sarcoplasmic reticulum"/>
    <property type="evidence" value="ECO:0007669"/>
    <property type="project" value="TreeGrafter"/>
</dbReference>
<dbReference type="STRING" id="10195.A0A3M7R1S3"/>
<dbReference type="GO" id="GO:0005790">
    <property type="term" value="C:smooth endoplasmic reticulum"/>
    <property type="evidence" value="ECO:0007669"/>
    <property type="project" value="TreeGrafter"/>
</dbReference>
<dbReference type="Pfam" id="PF21119">
    <property type="entry name" value="RYDR_Jsol"/>
    <property type="match status" value="1"/>
</dbReference>
<dbReference type="EMBL" id="REGN01004499">
    <property type="protein sequence ID" value="RNA17218.1"/>
    <property type="molecule type" value="Genomic_DNA"/>
</dbReference>
<dbReference type="GO" id="GO:0006941">
    <property type="term" value="P:striated muscle contraction"/>
    <property type="evidence" value="ECO:0007669"/>
    <property type="project" value="TreeGrafter"/>
</dbReference>